<dbReference type="CDD" id="cd05992">
    <property type="entry name" value="PB1"/>
    <property type="match status" value="1"/>
</dbReference>
<dbReference type="AlphaFoldDB" id="A0AAV5GIE6"/>
<feature type="compositionally biased region" description="Basic and acidic residues" evidence="2">
    <location>
        <begin position="438"/>
        <end position="452"/>
    </location>
</feature>
<evidence type="ECO:0000313" key="5">
    <source>
        <dbReference type="Proteomes" id="UP001342314"/>
    </source>
</evidence>
<protein>
    <recommendedName>
        <fullName evidence="3">PB1 domain-containing protein</fullName>
    </recommendedName>
</protein>
<accession>A0AAV5GIE6</accession>
<dbReference type="InterPro" id="IPR000270">
    <property type="entry name" value="PB1_dom"/>
</dbReference>
<gene>
    <name evidence="4" type="ORF">Rhopal_002701-T1</name>
</gene>
<dbReference type="EMBL" id="BQKY01000005">
    <property type="protein sequence ID" value="GJN89714.1"/>
    <property type="molecule type" value="Genomic_DNA"/>
</dbReference>
<feature type="compositionally biased region" description="Low complexity" evidence="2">
    <location>
        <begin position="340"/>
        <end position="357"/>
    </location>
</feature>
<organism evidence="4 5">
    <name type="scientific">Rhodotorula paludigena</name>
    <dbReference type="NCBI Taxonomy" id="86838"/>
    <lineage>
        <taxon>Eukaryota</taxon>
        <taxon>Fungi</taxon>
        <taxon>Dikarya</taxon>
        <taxon>Basidiomycota</taxon>
        <taxon>Pucciniomycotina</taxon>
        <taxon>Microbotryomycetes</taxon>
        <taxon>Sporidiobolales</taxon>
        <taxon>Sporidiobolaceae</taxon>
        <taxon>Rhodotorula</taxon>
    </lineage>
</organism>
<dbReference type="Pfam" id="PF00564">
    <property type="entry name" value="PB1"/>
    <property type="match status" value="1"/>
</dbReference>
<evidence type="ECO:0000259" key="3">
    <source>
        <dbReference type="PROSITE" id="PS51745"/>
    </source>
</evidence>
<dbReference type="Proteomes" id="UP001342314">
    <property type="component" value="Unassembled WGS sequence"/>
</dbReference>
<feature type="region of interest" description="Disordered" evidence="2">
    <location>
        <begin position="185"/>
        <end position="222"/>
    </location>
</feature>
<dbReference type="InterPro" id="IPR053793">
    <property type="entry name" value="PB1-like"/>
</dbReference>
<evidence type="ECO:0000256" key="1">
    <source>
        <dbReference type="SAM" id="Coils"/>
    </source>
</evidence>
<feature type="compositionally biased region" description="Low complexity" evidence="2">
    <location>
        <begin position="499"/>
        <end position="513"/>
    </location>
</feature>
<reference evidence="4 5" key="1">
    <citation type="submission" date="2021-12" db="EMBL/GenBank/DDBJ databases">
        <title>High titer production of polyol ester of fatty acids by Rhodotorula paludigena BS15 towards product separation-free biomass refinery.</title>
        <authorList>
            <person name="Mano J."/>
            <person name="Ono H."/>
            <person name="Tanaka T."/>
            <person name="Naito K."/>
            <person name="Sushida H."/>
            <person name="Ike M."/>
            <person name="Tokuyasu K."/>
            <person name="Kitaoka M."/>
        </authorList>
    </citation>
    <scope>NUCLEOTIDE SEQUENCE [LARGE SCALE GENOMIC DNA]</scope>
    <source>
        <strain evidence="4 5">BS15</strain>
    </source>
</reference>
<keyword evidence="1" id="KW-0175">Coiled coil</keyword>
<name>A0AAV5GIE6_9BASI</name>
<feature type="region of interest" description="Disordered" evidence="2">
    <location>
        <begin position="146"/>
        <end position="166"/>
    </location>
</feature>
<dbReference type="PROSITE" id="PS51745">
    <property type="entry name" value="PB1"/>
    <property type="match status" value="1"/>
</dbReference>
<evidence type="ECO:0000256" key="2">
    <source>
        <dbReference type="SAM" id="MobiDB-lite"/>
    </source>
</evidence>
<feature type="compositionally biased region" description="Basic and acidic residues" evidence="2">
    <location>
        <begin position="400"/>
        <end position="429"/>
    </location>
</feature>
<feature type="region of interest" description="Disordered" evidence="2">
    <location>
        <begin position="499"/>
        <end position="534"/>
    </location>
</feature>
<dbReference type="Gene3D" id="3.10.20.90">
    <property type="entry name" value="Phosphatidylinositol 3-kinase Catalytic Subunit, Chain A, domain 1"/>
    <property type="match status" value="1"/>
</dbReference>
<evidence type="ECO:0000313" key="4">
    <source>
        <dbReference type="EMBL" id="GJN89714.1"/>
    </source>
</evidence>
<comment type="caution">
    <text evidence="4">The sequence shown here is derived from an EMBL/GenBank/DDBJ whole genome shotgun (WGS) entry which is preliminary data.</text>
</comment>
<dbReference type="SMART" id="SM00666">
    <property type="entry name" value="PB1"/>
    <property type="match status" value="1"/>
</dbReference>
<sequence length="590" mass="63500">MSTLSLKVSYSDPALGTTTLRRLALARDCPPSFAHLADELRTRFLLAPGRQLDLLHRDQDGDLVTLSSDGELRELVQSLAPDEHTLRLELRLADRPASVASPADSIPPTPATVEADDWLEVSEARVQALAASELHSHSDADKVEVLFSTPDSHPPSPPAAADPEETPLAAPASLAERTQALIDADFPSPATTDDPADEPLPSLADSESEVPPPPPHDLPFTGLPSSFASLLSGLPTHAGSFGAHLSTLLSSPHSALGRLSTLAHDPTGALDLSDLGRSVAQLSDELFGAAREVAEGVRREADAVRGEFAQFRDEVEREKRRFGDEVNEALEQARQERARANAPTTATETASESVASPQSEPTVAASDALGDEALHPSARSPSLSPAERQARLAQRLAKRAAKEARHIAREKRRQEKEARREARRAEKAAHRAAHRRRDAASEDGRKEEKADVSPEMAPMPGSLPVFATPAASVLEARKCHPVHVERWCGTHYGRLIPSVSSGTSSSSSAGSFSRQAPLVAEAPARVDDRDHDDDDDKPVLLTKFLLGASDLGIDVEAPAVRHALTDLWCEHNGRGYSRLIERACDEWLSY</sequence>
<proteinExistence type="predicted"/>
<dbReference type="SUPFAM" id="SSF54277">
    <property type="entry name" value="CAD &amp; PB1 domains"/>
    <property type="match status" value="1"/>
</dbReference>
<feature type="region of interest" description="Disordered" evidence="2">
    <location>
        <begin position="333"/>
        <end position="461"/>
    </location>
</feature>
<feature type="coiled-coil region" evidence="1">
    <location>
        <begin position="301"/>
        <end position="332"/>
    </location>
</feature>
<feature type="domain" description="PB1" evidence="3">
    <location>
        <begin position="3"/>
        <end position="93"/>
    </location>
</feature>
<keyword evidence="5" id="KW-1185">Reference proteome</keyword>